<keyword evidence="3" id="KW-0813">Transport</keyword>
<sequence length="337" mass="36493">MIIARRRLLKAGAFGIAASLAAPFVGRTGWAASPTHTLKLTFADTQSHPLYDVLKRFADDVSKRTAGAVELQVFSIGQLGSGTNILTGLQTGIIDFCAHTSGFIDTIFPKFQVLDLPFLFSDSASAEKLLDGPVGTKFMDMLPTKGIYGLGWGHWGWRVVSTIDRKAPEPADMKGLKIRVQPGAIFAATFKALGASPVAIDLTEVYLALSQRVIDAVETPMISLAATKHDEIVNTINLTNQVYNVGVMMASKSKFDALPKDAQEAIRAASVNLTRDWRTTIAAKSEDIAARYKAKGMTLVEPNRDDYRKATASVYPQFKDIIGADLYDAVLKDVGHA</sequence>
<dbReference type="InterPro" id="IPR004682">
    <property type="entry name" value="TRAP_DctP"/>
</dbReference>
<dbReference type="InterPro" id="IPR006311">
    <property type="entry name" value="TAT_signal"/>
</dbReference>
<dbReference type="NCBIfam" id="TIGR00787">
    <property type="entry name" value="dctP"/>
    <property type="match status" value="1"/>
</dbReference>
<dbReference type="PANTHER" id="PTHR33376">
    <property type="match status" value="1"/>
</dbReference>
<feature type="signal peptide" evidence="5">
    <location>
        <begin position="1"/>
        <end position="21"/>
    </location>
</feature>
<dbReference type="RefSeq" id="WP_066509799.1">
    <property type="nucleotide sequence ID" value="NZ_LNCU01000084.1"/>
</dbReference>
<keyword evidence="7" id="KW-1185">Reference proteome</keyword>
<organism evidence="6 7">
    <name type="scientific">Bradyrhizobium macuxiense</name>
    <dbReference type="NCBI Taxonomy" id="1755647"/>
    <lineage>
        <taxon>Bacteria</taxon>
        <taxon>Pseudomonadati</taxon>
        <taxon>Pseudomonadota</taxon>
        <taxon>Alphaproteobacteria</taxon>
        <taxon>Hyphomicrobiales</taxon>
        <taxon>Nitrobacteraceae</taxon>
        <taxon>Bradyrhizobium</taxon>
    </lineage>
</organism>
<protein>
    <submittedName>
        <fullName evidence="6">TRAP dicarboxylate transporter subunit DctP</fullName>
    </submittedName>
</protein>
<dbReference type="Gene3D" id="3.40.190.170">
    <property type="entry name" value="Bacterial extracellular solute-binding protein, family 7"/>
    <property type="match status" value="1"/>
</dbReference>
<evidence type="ECO:0000256" key="5">
    <source>
        <dbReference type="SAM" id="SignalP"/>
    </source>
</evidence>
<name>A0A109JNK5_9BRAD</name>
<reference evidence="6 7" key="1">
    <citation type="submission" date="2015-11" db="EMBL/GenBank/DDBJ databases">
        <title>Draft Genome Sequence of the Strain BR 10303 (Bradyrhizobium sp.) isolated from nodules of Centrolobium paraense.</title>
        <authorList>
            <person name="Zelli J.E."/>
            <person name="Simoes-Araujo J.L."/>
            <person name="Barauna A.C."/>
            <person name="Silva K."/>
        </authorList>
    </citation>
    <scope>NUCLEOTIDE SEQUENCE [LARGE SCALE GENOMIC DNA]</scope>
    <source>
        <strain evidence="6 7">BR 10303</strain>
    </source>
</reference>
<dbReference type="Pfam" id="PF03480">
    <property type="entry name" value="DctP"/>
    <property type="match status" value="1"/>
</dbReference>
<keyword evidence="4 5" id="KW-0732">Signal</keyword>
<comment type="similarity">
    <text evidence="2">Belongs to the bacterial solute-binding protein 7 family.</text>
</comment>
<feature type="chain" id="PRO_5007137014" evidence="5">
    <location>
        <begin position="22"/>
        <end position="337"/>
    </location>
</feature>
<comment type="caution">
    <text evidence="6">The sequence shown here is derived from an EMBL/GenBank/DDBJ whole genome shotgun (WGS) entry which is preliminary data.</text>
</comment>
<proteinExistence type="inferred from homology"/>
<comment type="subcellular location">
    <subcellularLocation>
        <location evidence="1">Cell envelope</location>
    </subcellularLocation>
</comment>
<dbReference type="PIRSF" id="PIRSF006470">
    <property type="entry name" value="DctB"/>
    <property type="match status" value="1"/>
</dbReference>
<dbReference type="AlphaFoldDB" id="A0A109JNK5"/>
<dbReference type="SUPFAM" id="SSF53850">
    <property type="entry name" value="Periplasmic binding protein-like II"/>
    <property type="match status" value="1"/>
</dbReference>
<dbReference type="GO" id="GO:0030288">
    <property type="term" value="C:outer membrane-bounded periplasmic space"/>
    <property type="evidence" value="ECO:0007669"/>
    <property type="project" value="InterPro"/>
</dbReference>
<accession>A0A109JNK5</accession>
<gene>
    <name evidence="6" type="ORF">AS156_10520</name>
</gene>
<evidence type="ECO:0000256" key="2">
    <source>
        <dbReference type="ARBA" id="ARBA00009023"/>
    </source>
</evidence>
<evidence type="ECO:0000256" key="1">
    <source>
        <dbReference type="ARBA" id="ARBA00004196"/>
    </source>
</evidence>
<dbReference type="PROSITE" id="PS51318">
    <property type="entry name" value="TAT"/>
    <property type="match status" value="1"/>
</dbReference>
<dbReference type="InterPro" id="IPR018389">
    <property type="entry name" value="DctP_fam"/>
</dbReference>
<dbReference type="Proteomes" id="UP000057737">
    <property type="component" value="Unassembled WGS sequence"/>
</dbReference>
<evidence type="ECO:0000256" key="4">
    <source>
        <dbReference type="ARBA" id="ARBA00022729"/>
    </source>
</evidence>
<evidence type="ECO:0000313" key="6">
    <source>
        <dbReference type="EMBL" id="KWV52164.1"/>
    </source>
</evidence>
<dbReference type="EMBL" id="LNCU01000084">
    <property type="protein sequence ID" value="KWV52164.1"/>
    <property type="molecule type" value="Genomic_DNA"/>
</dbReference>
<dbReference type="InterPro" id="IPR038404">
    <property type="entry name" value="TRAP_DctP_sf"/>
</dbReference>
<dbReference type="NCBIfam" id="NF037995">
    <property type="entry name" value="TRAP_S1"/>
    <property type="match status" value="1"/>
</dbReference>
<evidence type="ECO:0000256" key="3">
    <source>
        <dbReference type="ARBA" id="ARBA00022448"/>
    </source>
</evidence>
<dbReference type="CDD" id="cd13603">
    <property type="entry name" value="PBP2_TRAP_Siap_TeaA_like"/>
    <property type="match status" value="1"/>
</dbReference>
<dbReference type="GO" id="GO:0055085">
    <property type="term" value="P:transmembrane transport"/>
    <property type="evidence" value="ECO:0007669"/>
    <property type="project" value="InterPro"/>
</dbReference>
<evidence type="ECO:0000313" key="7">
    <source>
        <dbReference type="Proteomes" id="UP000057737"/>
    </source>
</evidence>
<dbReference type="PANTHER" id="PTHR33376:SF4">
    <property type="entry name" value="SIALIC ACID-BINDING PERIPLASMIC PROTEIN SIAP"/>
    <property type="match status" value="1"/>
</dbReference>